<dbReference type="Proteomes" id="UP000325243">
    <property type="component" value="Unassembled WGS sequence"/>
</dbReference>
<comment type="caution">
    <text evidence="2">The sequence shown here is derived from an EMBL/GenBank/DDBJ whole genome shotgun (WGS) entry which is preliminary data.</text>
</comment>
<feature type="transmembrane region" description="Helical" evidence="1">
    <location>
        <begin position="223"/>
        <end position="250"/>
    </location>
</feature>
<feature type="transmembrane region" description="Helical" evidence="1">
    <location>
        <begin position="398"/>
        <end position="418"/>
    </location>
</feature>
<keyword evidence="1" id="KW-1133">Transmembrane helix</keyword>
<proteinExistence type="predicted"/>
<evidence type="ECO:0000313" key="3">
    <source>
        <dbReference type="Proteomes" id="UP000325243"/>
    </source>
</evidence>
<organism evidence="2 3">
    <name type="scientific">Agromyces mariniharenae</name>
    <dbReference type="NCBI Taxonomy" id="2604423"/>
    <lineage>
        <taxon>Bacteria</taxon>
        <taxon>Bacillati</taxon>
        <taxon>Actinomycetota</taxon>
        <taxon>Actinomycetes</taxon>
        <taxon>Micrococcales</taxon>
        <taxon>Microbacteriaceae</taxon>
        <taxon>Agromyces</taxon>
    </lineage>
</organism>
<keyword evidence="3" id="KW-1185">Reference proteome</keyword>
<keyword evidence="1" id="KW-0472">Membrane</keyword>
<feature type="transmembrane region" description="Helical" evidence="1">
    <location>
        <begin position="147"/>
        <end position="167"/>
    </location>
</feature>
<feature type="transmembrane region" description="Helical" evidence="1">
    <location>
        <begin position="356"/>
        <end position="378"/>
    </location>
</feature>
<dbReference type="EMBL" id="VSSB01000001">
    <property type="protein sequence ID" value="TYL52525.1"/>
    <property type="molecule type" value="Genomic_DNA"/>
</dbReference>
<gene>
    <name evidence="2" type="ORF">FYC51_01830</name>
</gene>
<keyword evidence="1" id="KW-0812">Transmembrane</keyword>
<evidence type="ECO:0000313" key="2">
    <source>
        <dbReference type="EMBL" id="TYL52525.1"/>
    </source>
</evidence>
<protein>
    <recommendedName>
        <fullName evidence="4">DUF2142 domain-containing protein</fullName>
    </recommendedName>
</protein>
<feature type="transmembrane region" description="Helical" evidence="1">
    <location>
        <begin position="200"/>
        <end position="216"/>
    </location>
</feature>
<feature type="transmembrane region" description="Helical" evidence="1">
    <location>
        <begin position="430"/>
        <end position="450"/>
    </location>
</feature>
<reference evidence="2 3" key="1">
    <citation type="submission" date="2019-08" db="EMBL/GenBank/DDBJ databases">
        <authorList>
            <person name="Hu J."/>
        </authorList>
    </citation>
    <scope>NUCLEOTIDE SEQUENCE [LARGE SCALE GENOMIC DNA]</scope>
    <source>
        <strain evidence="2 3">NEAU-184</strain>
    </source>
</reference>
<sequence>MTETETTAVKVRSWIRSIPFALVGGILFVFVFGFGLVNISQDGHSLSVIDEHIHFDTAVRAEQGVIPWRGMLLGPELVDEWACGVGHEGGGLPYPCGDDRLGPESIPSGKYSTGYAHYPTYFFGAAAFHGFWQAVTGSDDPLDAYRAYSAFTLILGVVACAVFAWLLGLRGARFLAATAVPVASSMIVFTGTIVNPSSTAILAGALIGGTGLLWMQRGRGFTWFALAVAFSAAIAVTDSLAAGGFALAMVAVLVGRRFGWDPAPDWRPRWWQVGVLAAIILAPVIVWGRIIAARATIPDEALYDFIPPSGVRDILIGATKELALLHTPWRETGGIRTAPTGFIANVVHAFSEGAPVWITVLVFGSMVLVLAFTVRRLFGRRPATQLPSGLGEQTSTTIRLLAIGTLATIVLYPPALRISNWLTFGFDFPIVERYSNALAPLLVLLLVMLIPNRAFVIPLTVIGVITAIGTVAAGF</sequence>
<feature type="transmembrane region" description="Helical" evidence="1">
    <location>
        <begin position="270"/>
        <end position="292"/>
    </location>
</feature>
<dbReference type="RefSeq" id="WP_148731988.1">
    <property type="nucleotide sequence ID" value="NZ_VSSB01000001.1"/>
</dbReference>
<evidence type="ECO:0008006" key="4">
    <source>
        <dbReference type="Google" id="ProtNLM"/>
    </source>
</evidence>
<feature type="transmembrane region" description="Helical" evidence="1">
    <location>
        <begin position="115"/>
        <end position="135"/>
    </location>
</feature>
<feature type="transmembrane region" description="Helical" evidence="1">
    <location>
        <begin position="20"/>
        <end position="39"/>
    </location>
</feature>
<evidence type="ECO:0000256" key="1">
    <source>
        <dbReference type="SAM" id="Phobius"/>
    </source>
</evidence>
<accession>A0A5S4VER3</accession>
<feature type="transmembrane region" description="Helical" evidence="1">
    <location>
        <begin position="456"/>
        <end position="474"/>
    </location>
</feature>
<name>A0A5S4VER3_9MICO</name>
<dbReference type="AlphaFoldDB" id="A0A5S4VER3"/>
<feature type="transmembrane region" description="Helical" evidence="1">
    <location>
        <begin position="174"/>
        <end position="194"/>
    </location>
</feature>